<feature type="domain" description="BioF2-like acetyltransferase" evidence="1">
    <location>
        <begin position="202"/>
        <end position="356"/>
    </location>
</feature>
<dbReference type="SUPFAM" id="SSF55729">
    <property type="entry name" value="Acyl-CoA N-acyltransferases (Nat)"/>
    <property type="match status" value="1"/>
</dbReference>
<dbReference type="RefSeq" id="WP_203014837.1">
    <property type="nucleotide sequence ID" value="NZ_CP032405.1"/>
</dbReference>
<sequence length="420" mass="47015">MRAQIRHDAMAFAEDLPDDGATVERNHASLDSPAGRLSLRVHPRMAPVERAWRQLESDPWNSLHQGYDWCRAWVETHGHPLAIVEGRLNNEIAFLLPLEIERHYLVRNARFIGSAFTNFNSGLFSASFRSIASTLPGPALETLLVEALRDHADLLSLTNIPFDWRGERHPLSALPHIRNQNASFQLPLCATMEETIAPLNAKSRRKKYRAQVRKLEAAGGFDHIRPTKLAEQQALLERFFQQKAARFAVGGLPNVFQPAETQAFFRMLLEFDSGGSDVPLELHAIRLKGEHDGKIAAITGLSRKGDHVICQFGSIDDSLMAEASPGELLFWLVIERSALNGAALFDFGIGDQDYKRRWCSVQTVHHDVLLPLRPAGHLAAMMHRGLTRMKTFIKGNPHLYTLIQRIRAQGTAAAIAKSED</sequence>
<proteinExistence type="predicted"/>
<dbReference type="Proteomes" id="UP000596351">
    <property type="component" value="Chromosome"/>
</dbReference>
<name>A0ABX7EWC6_9HYPH</name>
<dbReference type="InterPro" id="IPR016181">
    <property type="entry name" value="Acyl_CoA_acyltransferase"/>
</dbReference>
<accession>A0ABX7EWC6</accession>
<evidence type="ECO:0000313" key="2">
    <source>
        <dbReference type="EMBL" id="QRF52634.1"/>
    </source>
</evidence>
<gene>
    <name evidence="2" type="ORF">D4A92_14935</name>
</gene>
<dbReference type="Gene3D" id="3.40.630.30">
    <property type="match status" value="1"/>
</dbReference>
<evidence type="ECO:0000259" key="1">
    <source>
        <dbReference type="Pfam" id="PF13480"/>
    </source>
</evidence>
<evidence type="ECO:0000313" key="3">
    <source>
        <dbReference type="Proteomes" id="UP000596351"/>
    </source>
</evidence>
<dbReference type="EMBL" id="CP032405">
    <property type="protein sequence ID" value="QRF52634.1"/>
    <property type="molecule type" value="Genomic_DNA"/>
</dbReference>
<organism evidence="2 3">
    <name type="scientific">Rhizobium rosettiformans</name>
    <dbReference type="NCBI Taxonomy" id="1368430"/>
    <lineage>
        <taxon>Bacteria</taxon>
        <taxon>Pseudomonadati</taxon>
        <taxon>Pseudomonadota</taxon>
        <taxon>Alphaproteobacteria</taxon>
        <taxon>Hyphomicrobiales</taxon>
        <taxon>Rhizobiaceae</taxon>
        <taxon>Rhizobium/Agrobacterium group</taxon>
        <taxon>Rhizobium</taxon>
    </lineage>
</organism>
<keyword evidence="3" id="KW-1185">Reference proteome</keyword>
<dbReference type="Pfam" id="PF13480">
    <property type="entry name" value="Acetyltransf_6"/>
    <property type="match status" value="1"/>
</dbReference>
<dbReference type="InterPro" id="IPR038740">
    <property type="entry name" value="BioF2-like_GNAT_dom"/>
</dbReference>
<protein>
    <submittedName>
        <fullName evidence="2">GNAT family N-acetyltransferase</fullName>
    </submittedName>
</protein>
<reference evidence="2 3" key="1">
    <citation type="submission" date="2018-09" db="EMBL/GenBank/DDBJ databases">
        <title>Rhizobium sp. MAE2-X.</title>
        <authorList>
            <person name="Lee Y."/>
            <person name="Jeon C.O."/>
        </authorList>
    </citation>
    <scope>NUCLEOTIDE SEQUENCE [LARGE SCALE GENOMIC DNA]</scope>
    <source>
        <strain evidence="2 3">MAE2-X</strain>
    </source>
</reference>